<reference evidence="1 2" key="1">
    <citation type="journal article" date="2011" name="Microbiology">
        <title>The Pseudomonas aeruginosa generalized transducing phage phiPA3 is a new member of the phiKZ-like group of 'jumbo' phages, and infects model laboratory strains and clinical isolates from cystic fibrosis patients.</title>
        <authorList>
            <person name="Monson R."/>
            <person name="Foulds I."/>
            <person name="Foweraker J."/>
            <person name="Welch M."/>
            <person name="Salmond G.P."/>
        </authorList>
    </citation>
    <scope>NUCLEOTIDE SEQUENCE [LARGE SCALE GENOMIC DNA]</scope>
</reference>
<organism evidence="1 2">
    <name type="scientific">Pseudomonas phage PhiPA3</name>
    <name type="common">Pseudomonas aeruginosa phage PhiPA3</name>
    <dbReference type="NCBI Taxonomy" id="998086"/>
    <lineage>
        <taxon>Viruses</taxon>
        <taxon>Duplodnaviria</taxon>
        <taxon>Heunggongvirae</taxon>
        <taxon>Uroviricota</taxon>
        <taxon>Caudoviricetes</taxon>
        <taxon>Chimalliviridae</taxon>
        <taxon>Miltoncavirus</taxon>
        <taxon>Miltoncavirus PhiPA3</taxon>
    </lineage>
</organism>
<dbReference type="GeneID" id="26643781"/>
<name>F8SJ94_BPPA3</name>
<protein>
    <submittedName>
        <fullName evidence="1">Uncharacterized protein 253</fullName>
    </submittedName>
</protein>
<gene>
    <name evidence="1" type="primary">253</name>
</gene>
<accession>F8SJ94</accession>
<organismHost>
    <name type="scientific">Pseudomonas aeruginosa</name>
    <dbReference type="NCBI Taxonomy" id="287"/>
</organismHost>
<evidence type="ECO:0000313" key="1">
    <source>
        <dbReference type="EMBL" id="AEH03676.1"/>
    </source>
</evidence>
<dbReference type="OrthoDB" id="34170at10239"/>
<sequence>MERNHNEQQVILSLEMYNTLLAMAADSPRYTTKRIEKHVRKFNPYLQLPHQLRVKEFEAYRSKEIREARAFFNKHVGQTVYALVNMGSSRVEGENVFCPVVVKRLDKDRRFIRVAEVSDITLGLKCTVRVSASSLALEIPDDFIDGVGAYRRYRIRENGPFDIRKKEAEAQEKRLLDSQTHVQSEMCDEDIRVEVRD</sequence>
<evidence type="ECO:0000313" key="2">
    <source>
        <dbReference type="Proteomes" id="UP000008388"/>
    </source>
</evidence>
<dbReference type="Proteomes" id="UP000008388">
    <property type="component" value="Segment"/>
</dbReference>
<dbReference type="KEGG" id="vg:26643781"/>
<dbReference type="EMBL" id="HQ630627">
    <property type="protein sequence ID" value="AEH03676.1"/>
    <property type="molecule type" value="Genomic_DNA"/>
</dbReference>
<keyword evidence="2" id="KW-1185">Reference proteome</keyword>
<dbReference type="RefSeq" id="YP_009217332.1">
    <property type="nucleotide sequence ID" value="NC_028999.1"/>
</dbReference>
<proteinExistence type="predicted"/>